<evidence type="ECO:0000256" key="3">
    <source>
        <dbReference type="ARBA" id="ARBA00022448"/>
    </source>
</evidence>
<dbReference type="InterPro" id="IPR001734">
    <property type="entry name" value="Na/solute_symporter"/>
</dbReference>
<dbReference type="AlphaFoldDB" id="A0A8H7SIS1"/>
<dbReference type="InterPro" id="IPR038377">
    <property type="entry name" value="Na/Glc_symporter_sf"/>
</dbReference>
<evidence type="ECO:0000313" key="9">
    <source>
        <dbReference type="Proteomes" id="UP000613177"/>
    </source>
</evidence>
<comment type="subcellular location">
    <subcellularLocation>
        <location evidence="1">Membrane</location>
        <topology evidence="1">Multi-pass membrane protein</topology>
    </subcellularLocation>
</comment>
<dbReference type="Proteomes" id="UP000613177">
    <property type="component" value="Unassembled WGS sequence"/>
</dbReference>
<gene>
    <name evidence="8" type="ORF">INT48_001182</name>
</gene>
<accession>A0A8H7SIS1</accession>
<dbReference type="GO" id="GO:0005886">
    <property type="term" value="C:plasma membrane"/>
    <property type="evidence" value="ECO:0007669"/>
    <property type="project" value="TreeGrafter"/>
</dbReference>
<comment type="similarity">
    <text evidence="2">Belongs to the sodium:solute symporter (SSF) (TC 2.A.21) family.</text>
</comment>
<evidence type="ECO:0000256" key="4">
    <source>
        <dbReference type="ARBA" id="ARBA00022692"/>
    </source>
</evidence>
<keyword evidence="3" id="KW-0813">Transport</keyword>
<organism evidence="8 9">
    <name type="scientific">Thamnidium elegans</name>
    <dbReference type="NCBI Taxonomy" id="101142"/>
    <lineage>
        <taxon>Eukaryota</taxon>
        <taxon>Fungi</taxon>
        <taxon>Fungi incertae sedis</taxon>
        <taxon>Mucoromycota</taxon>
        <taxon>Mucoromycotina</taxon>
        <taxon>Mucoromycetes</taxon>
        <taxon>Mucorales</taxon>
        <taxon>Mucorineae</taxon>
        <taxon>Mucoraceae</taxon>
        <taxon>Thamnidium</taxon>
    </lineage>
</organism>
<keyword evidence="4 7" id="KW-0812">Transmembrane</keyword>
<evidence type="ECO:0000256" key="7">
    <source>
        <dbReference type="SAM" id="Phobius"/>
    </source>
</evidence>
<dbReference type="PANTHER" id="PTHR46154">
    <property type="match status" value="1"/>
</dbReference>
<feature type="transmembrane region" description="Helical" evidence="7">
    <location>
        <begin position="149"/>
        <end position="168"/>
    </location>
</feature>
<dbReference type="EMBL" id="JAEPRE010000196">
    <property type="protein sequence ID" value="KAG2230530.1"/>
    <property type="molecule type" value="Genomic_DNA"/>
</dbReference>
<comment type="caution">
    <text evidence="8">The sequence shown here is derived from an EMBL/GenBank/DDBJ whole genome shotgun (WGS) entry which is preliminary data.</text>
</comment>
<feature type="transmembrane region" description="Helical" evidence="7">
    <location>
        <begin position="55"/>
        <end position="74"/>
    </location>
</feature>
<dbReference type="PANTHER" id="PTHR46154:SF4">
    <property type="entry name" value="UREA ACTIVE TRANSPORTER"/>
    <property type="match status" value="1"/>
</dbReference>
<keyword evidence="9" id="KW-1185">Reference proteome</keyword>
<dbReference type="GO" id="GO:0015204">
    <property type="term" value="F:urea transmembrane transporter activity"/>
    <property type="evidence" value="ECO:0007669"/>
    <property type="project" value="InterPro"/>
</dbReference>
<evidence type="ECO:0000256" key="5">
    <source>
        <dbReference type="ARBA" id="ARBA00022989"/>
    </source>
</evidence>
<evidence type="ECO:0000256" key="2">
    <source>
        <dbReference type="ARBA" id="ARBA00006434"/>
    </source>
</evidence>
<name>A0A8H7SIS1_9FUNG</name>
<evidence type="ECO:0000256" key="1">
    <source>
        <dbReference type="ARBA" id="ARBA00004141"/>
    </source>
</evidence>
<proteinExistence type="inferred from homology"/>
<keyword evidence="5 7" id="KW-1133">Transmembrane helix</keyword>
<evidence type="ECO:0000313" key="8">
    <source>
        <dbReference type="EMBL" id="KAG2230530.1"/>
    </source>
</evidence>
<sequence>MAILSQGVGYGVVLGLGALFALIMTFITFLCKRYLHEVQTSEMYMTAQRTVKTGLVASAIVSSWTWAATLLTSTEVAYKYGVSGPIWYASGAVVQVLLFAVLAIELKRRAPNAHTFLEVVLARYGKGAHSVYLFFATVANIVMSFLLKYIYTNFFFIYLACYIYVASWW</sequence>
<dbReference type="PROSITE" id="PS50283">
    <property type="entry name" value="NA_SOLUT_SYMP_3"/>
    <property type="match status" value="1"/>
</dbReference>
<evidence type="ECO:0000256" key="6">
    <source>
        <dbReference type="ARBA" id="ARBA00023136"/>
    </source>
</evidence>
<dbReference type="GO" id="GO:0015489">
    <property type="term" value="F:putrescine transmembrane transporter activity"/>
    <property type="evidence" value="ECO:0007669"/>
    <property type="project" value="TreeGrafter"/>
</dbReference>
<dbReference type="Gene3D" id="1.20.1730.10">
    <property type="entry name" value="Sodium/glucose cotransporter"/>
    <property type="match status" value="1"/>
</dbReference>
<dbReference type="InterPro" id="IPR031155">
    <property type="entry name" value="DUR"/>
</dbReference>
<reference evidence="8" key="1">
    <citation type="submission" date="2021-01" db="EMBL/GenBank/DDBJ databases">
        <title>Metabolic potential, ecology and presence of endohyphal bacteria is reflected in genomic diversity of Mucoromycotina.</title>
        <authorList>
            <person name="Muszewska A."/>
            <person name="Okrasinska A."/>
            <person name="Steczkiewicz K."/>
            <person name="Drgas O."/>
            <person name="Orlowska M."/>
            <person name="Perlinska-Lenart U."/>
            <person name="Aleksandrzak-Piekarczyk T."/>
            <person name="Szatraj K."/>
            <person name="Zielenkiewicz U."/>
            <person name="Pilsyk S."/>
            <person name="Malc E."/>
            <person name="Mieczkowski P."/>
            <person name="Kruszewska J.S."/>
            <person name="Biernat P."/>
            <person name="Pawlowska J."/>
        </authorList>
    </citation>
    <scope>NUCLEOTIDE SEQUENCE</scope>
    <source>
        <strain evidence="8">WA0000018081</strain>
    </source>
</reference>
<keyword evidence="6 7" id="KW-0472">Membrane</keyword>
<dbReference type="GO" id="GO:0015606">
    <property type="term" value="F:spermidine transmembrane transporter activity"/>
    <property type="evidence" value="ECO:0007669"/>
    <property type="project" value="TreeGrafter"/>
</dbReference>
<protein>
    <submittedName>
        <fullName evidence="8">Uncharacterized protein</fullName>
    </submittedName>
</protein>
<feature type="transmembrane region" description="Helical" evidence="7">
    <location>
        <begin position="12"/>
        <end position="35"/>
    </location>
</feature>
<feature type="transmembrane region" description="Helical" evidence="7">
    <location>
        <begin position="86"/>
        <end position="106"/>
    </location>
</feature>